<dbReference type="SMART" id="SM00338">
    <property type="entry name" value="BRLZ"/>
    <property type="match status" value="1"/>
</dbReference>
<feature type="compositionally biased region" description="Low complexity" evidence="4">
    <location>
        <begin position="231"/>
        <end position="249"/>
    </location>
</feature>
<sequence>MNDSNTIYISHGDDISLDESSMLVPPSIDSTTLSKKVAQNRAAQRAFRERKQHYVEDLENKAKQLDEYKRAMIQLQADNECLRKSVTRLEAQLKQCIASGSTLSLTKPFLPPSSLQHPLLPAPSIPPPAPVPTPSPLLTNTLETPLSSSSSPPPSSSSSSSSPPPPLPSSIIHQNKPTKREKKRQRLLAEEKLHKNDDLEPIQLHSPLSASYQQYQQQHQTMTQLHPKDNPISPTSSFPMSSSNNSESNQHPLRFLQLLPTTTMDDAHDPYIHFVNDNQHPTSQ</sequence>
<dbReference type="OrthoDB" id="2593073at2759"/>
<dbReference type="Pfam" id="PF00170">
    <property type="entry name" value="bZIP_1"/>
    <property type="match status" value="1"/>
</dbReference>
<keyword evidence="2" id="KW-0539">Nucleus</keyword>
<dbReference type="PANTHER" id="PTHR40621:SF6">
    <property type="entry name" value="AP-1-LIKE TRANSCRIPTION FACTOR YAP1-RELATED"/>
    <property type="match status" value="1"/>
</dbReference>
<dbReference type="InterPro" id="IPR046347">
    <property type="entry name" value="bZIP_sf"/>
</dbReference>
<feature type="compositionally biased region" description="Pro residues" evidence="4">
    <location>
        <begin position="120"/>
        <end position="135"/>
    </location>
</feature>
<evidence type="ECO:0000313" key="6">
    <source>
        <dbReference type="EMBL" id="ORZ23602.1"/>
    </source>
</evidence>
<organism evidence="6 7">
    <name type="scientific">Absidia repens</name>
    <dbReference type="NCBI Taxonomy" id="90262"/>
    <lineage>
        <taxon>Eukaryota</taxon>
        <taxon>Fungi</taxon>
        <taxon>Fungi incertae sedis</taxon>
        <taxon>Mucoromycota</taxon>
        <taxon>Mucoromycotina</taxon>
        <taxon>Mucoromycetes</taxon>
        <taxon>Mucorales</taxon>
        <taxon>Cunninghamellaceae</taxon>
        <taxon>Absidia</taxon>
    </lineage>
</organism>
<dbReference type="STRING" id="90262.A0A1X2IX46"/>
<dbReference type="PANTHER" id="PTHR40621">
    <property type="entry name" value="TRANSCRIPTION FACTOR KAPC-RELATED"/>
    <property type="match status" value="1"/>
</dbReference>
<dbReference type="GO" id="GO:0090575">
    <property type="term" value="C:RNA polymerase II transcription regulator complex"/>
    <property type="evidence" value="ECO:0007669"/>
    <property type="project" value="TreeGrafter"/>
</dbReference>
<dbReference type="InterPro" id="IPR004827">
    <property type="entry name" value="bZIP"/>
</dbReference>
<feature type="coiled-coil region" evidence="3">
    <location>
        <begin position="51"/>
        <end position="92"/>
    </location>
</feature>
<protein>
    <recommendedName>
        <fullName evidence="5">BZIP domain-containing protein</fullName>
    </recommendedName>
</protein>
<dbReference type="Gene3D" id="1.20.5.170">
    <property type="match status" value="1"/>
</dbReference>
<keyword evidence="3" id="KW-0175">Coiled coil</keyword>
<dbReference type="SUPFAM" id="SSF57959">
    <property type="entry name" value="Leucine zipper domain"/>
    <property type="match status" value="1"/>
</dbReference>
<evidence type="ECO:0000256" key="1">
    <source>
        <dbReference type="ARBA" id="ARBA00004123"/>
    </source>
</evidence>
<comment type="caution">
    <text evidence="6">The sequence shown here is derived from an EMBL/GenBank/DDBJ whole genome shotgun (WGS) entry which is preliminary data.</text>
</comment>
<proteinExistence type="predicted"/>
<dbReference type="CDD" id="cd14688">
    <property type="entry name" value="bZIP_YAP"/>
    <property type="match status" value="1"/>
</dbReference>
<evidence type="ECO:0000256" key="4">
    <source>
        <dbReference type="SAM" id="MobiDB-lite"/>
    </source>
</evidence>
<gene>
    <name evidence="6" type="ORF">BCR42DRAFT_405108</name>
</gene>
<feature type="compositionally biased region" description="Low complexity" evidence="4">
    <location>
        <begin position="136"/>
        <end position="161"/>
    </location>
</feature>
<comment type="subcellular location">
    <subcellularLocation>
        <location evidence="1">Nucleus</location>
    </subcellularLocation>
</comment>
<dbReference type="GO" id="GO:0000976">
    <property type="term" value="F:transcription cis-regulatory region binding"/>
    <property type="evidence" value="ECO:0007669"/>
    <property type="project" value="InterPro"/>
</dbReference>
<feature type="compositionally biased region" description="Basic and acidic residues" evidence="4">
    <location>
        <begin position="187"/>
        <end position="198"/>
    </location>
</feature>
<dbReference type="InterPro" id="IPR050936">
    <property type="entry name" value="AP-1-like"/>
</dbReference>
<evidence type="ECO:0000259" key="5">
    <source>
        <dbReference type="PROSITE" id="PS00036"/>
    </source>
</evidence>
<accession>A0A1X2IX46</accession>
<dbReference type="PROSITE" id="PS00036">
    <property type="entry name" value="BZIP_BASIC"/>
    <property type="match status" value="1"/>
</dbReference>
<dbReference type="Proteomes" id="UP000193560">
    <property type="component" value="Unassembled WGS sequence"/>
</dbReference>
<dbReference type="EMBL" id="MCGE01000003">
    <property type="protein sequence ID" value="ORZ23602.1"/>
    <property type="molecule type" value="Genomic_DNA"/>
</dbReference>
<feature type="domain" description="BZIP" evidence="5">
    <location>
        <begin position="35"/>
        <end position="50"/>
    </location>
</feature>
<evidence type="ECO:0000256" key="2">
    <source>
        <dbReference type="ARBA" id="ARBA00023242"/>
    </source>
</evidence>
<feature type="region of interest" description="Disordered" evidence="4">
    <location>
        <begin position="118"/>
        <end position="251"/>
    </location>
</feature>
<dbReference type="GO" id="GO:0001228">
    <property type="term" value="F:DNA-binding transcription activator activity, RNA polymerase II-specific"/>
    <property type="evidence" value="ECO:0007669"/>
    <property type="project" value="TreeGrafter"/>
</dbReference>
<feature type="compositionally biased region" description="Basic residues" evidence="4">
    <location>
        <begin position="176"/>
        <end position="186"/>
    </location>
</feature>
<dbReference type="AlphaFoldDB" id="A0A1X2IX46"/>
<evidence type="ECO:0000256" key="3">
    <source>
        <dbReference type="SAM" id="Coils"/>
    </source>
</evidence>
<reference evidence="6 7" key="1">
    <citation type="submission" date="2016-07" db="EMBL/GenBank/DDBJ databases">
        <title>Pervasive Adenine N6-methylation of Active Genes in Fungi.</title>
        <authorList>
            <consortium name="DOE Joint Genome Institute"/>
            <person name="Mondo S.J."/>
            <person name="Dannebaum R.O."/>
            <person name="Kuo R.C."/>
            <person name="Labutti K."/>
            <person name="Haridas S."/>
            <person name="Kuo A."/>
            <person name="Salamov A."/>
            <person name="Ahrendt S.R."/>
            <person name="Lipzen A."/>
            <person name="Sullivan W."/>
            <person name="Andreopoulos W.B."/>
            <person name="Clum A."/>
            <person name="Lindquist E."/>
            <person name="Daum C."/>
            <person name="Ramamoorthy G.K."/>
            <person name="Gryganskyi A."/>
            <person name="Culley D."/>
            <person name="Magnuson J.K."/>
            <person name="James T.Y."/>
            <person name="O'Malley M.A."/>
            <person name="Stajich J.E."/>
            <person name="Spatafora J.W."/>
            <person name="Visel A."/>
            <person name="Grigoriev I.V."/>
        </authorList>
    </citation>
    <scope>NUCLEOTIDE SEQUENCE [LARGE SCALE GENOMIC DNA]</scope>
    <source>
        <strain evidence="6 7">NRRL 1336</strain>
    </source>
</reference>
<keyword evidence="7" id="KW-1185">Reference proteome</keyword>
<name>A0A1X2IX46_9FUNG</name>
<feature type="compositionally biased region" description="Low complexity" evidence="4">
    <location>
        <begin position="212"/>
        <end position="224"/>
    </location>
</feature>
<evidence type="ECO:0000313" key="7">
    <source>
        <dbReference type="Proteomes" id="UP000193560"/>
    </source>
</evidence>